<dbReference type="SMART" id="SM00345">
    <property type="entry name" value="HTH_GNTR"/>
    <property type="match status" value="1"/>
</dbReference>
<dbReference type="GO" id="GO:0003700">
    <property type="term" value="F:DNA-binding transcription factor activity"/>
    <property type="evidence" value="ECO:0007669"/>
    <property type="project" value="InterPro"/>
</dbReference>
<dbReference type="SUPFAM" id="SSF46785">
    <property type="entry name" value="Winged helix' DNA-binding domain"/>
    <property type="match status" value="1"/>
</dbReference>
<dbReference type="InterPro" id="IPR051446">
    <property type="entry name" value="HTH_trans_reg/aminotransferase"/>
</dbReference>
<proteinExistence type="inferred from homology"/>
<dbReference type="InterPro" id="IPR036388">
    <property type="entry name" value="WH-like_DNA-bd_sf"/>
</dbReference>
<dbReference type="Proteomes" id="UP000237340">
    <property type="component" value="Unassembled WGS sequence"/>
</dbReference>
<dbReference type="SUPFAM" id="SSF53383">
    <property type="entry name" value="PLP-dependent transferases"/>
    <property type="match status" value="1"/>
</dbReference>
<evidence type="ECO:0000256" key="2">
    <source>
        <dbReference type="ARBA" id="ARBA00022898"/>
    </source>
</evidence>
<dbReference type="InterPro" id="IPR036390">
    <property type="entry name" value="WH_DNA-bd_sf"/>
</dbReference>
<dbReference type="AlphaFoldDB" id="A0A2S3ZDJ8"/>
<evidence type="ECO:0000256" key="4">
    <source>
        <dbReference type="ARBA" id="ARBA00023125"/>
    </source>
</evidence>
<name>A0A2S3ZDJ8_9MICO</name>
<keyword evidence="4" id="KW-0238">DNA-binding</keyword>
<evidence type="ECO:0000259" key="6">
    <source>
        <dbReference type="PROSITE" id="PS50949"/>
    </source>
</evidence>
<dbReference type="PROSITE" id="PS50949">
    <property type="entry name" value="HTH_GNTR"/>
    <property type="match status" value="1"/>
</dbReference>
<dbReference type="Pfam" id="PF00392">
    <property type="entry name" value="GntR"/>
    <property type="match status" value="1"/>
</dbReference>
<organism evidence="7 8">
    <name type="scientific">Cryobacterium zongtaii</name>
    <dbReference type="NCBI Taxonomy" id="1259217"/>
    <lineage>
        <taxon>Bacteria</taxon>
        <taxon>Bacillati</taxon>
        <taxon>Actinomycetota</taxon>
        <taxon>Actinomycetes</taxon>
        <taxon>Micrococcales</taxon>
        <taxon>Microbacteriaceae</taxon>
        <taxon>Cryobacterium</taxon>
    </lineage>
</organism>
<comment type="similarity">
    <text evidence="1">In the C-terminal section; belongs to the class-I pyridoxal-phosphate-dependent aminotransferase family.</text>
</comment>
<comment type="caution">
    <text evidence="7">The sequence shown here is derived from an EMBL/GenBank/DDBJ whole genome shotgun (WGS) entry which is preliminary data.</text>
</comment>
<dbReference type="GO" id="GO:0030170">
    <property type="term" value="F:pyridoxal phosphate binding"/>
    <property type="evidence" value="ECO:0007669"/>
    <property type="project" value="InterPro"/>
</dbReference>
<evidence type="ECO:0000256" key="3">
    <source>
        <dbReference type="ARBA" id="ARBA00023015"/>
    </source>
</evidence>
<gene>
    <name evidence="7" type="ORF">C3B61_13210</name>
</gene>
<sequence length="473" mass="50635">MANKQTTSKSETRPRVGLDLHLELQGTGLRVGLSDALREAVRSGRLAPGTRLPGSRALAEDLGVARSTVTECYAALVEEGWLIARHGSGTHVAQRAAPQRTPELAPFQSGRRPHGLEPGAAEYADFPRAPWLAAARKALSGAPHTAFGYGDSLGRIELRIALADYLSRVRGVQADPANIVITSGFHHGLAVLARALKSQGVNTVAVESYGLGIYRDLLEDEGMAIPALEVDESGAGLAGLEELQPGSAALLTPAHQFPTGHALSPDRRHGFLEWARRTGGVVLEDDYDGEFRYDRKPVGALQGLDPDHVVYFGTASKSVAPALRLAWAVIPERLLPAVTIAKGRVDTVSVLDQLIFTEFVSSGGFDRHVRSRRHSNRSRREQLVATLAEQAPDVRVLGMPAGLQAALLLPEGTEALTFQAAARQGLAVSGLSQFRHPQVARKSRWSDGLVVNFSAVSDSSWPSVLQTLASVMP</sequence>
<dbReference type="InterPro" id="IPR000524">
    <property type="entry name" value="Tscrpt_reg_HTH_GntR"/>
</dbReference>
<dbReference type="Pfam" id="PF00155">
    <property type="entry name" value="Aminotran_1_2"/>
    <property type="match status" value="1"/>
</dbReference>
<dbReference type="InterPro" id="IPR015421">
    <property type="entry name" value="PyrdxlP-dep_Trfase_major"/>
</dbReference>
<dbReference type="InterPro" id="IPR015424">
    <property type="entry name" value="PyrdxlP-dep_Trfase"/>
</dbReference>
<evidence type="ECO:0000256" key="5">
    <source>
        <dbReference type="ARBA" id="ARBA00023163"/>
    </source>
</evidence>
<reference evidence="7 8" key="1">
    <citation type="submission" date="2018-01" db="EMBL/GenBank/DDBJ databases">
        <title>Cryobacterium sp. nov., from glaciers in China.</title>
        <authorList>
            <person name="Liu Q."/>
            <person name="Xin Y.-H."/>
        </authorList>
    </citation>
    <scope>NUCLEOTIDE SEQUENCE [LARGE SCALE GENOMIC DNA]</scope>
    <source>
        <strain evidence="7 8">TMN-42</strain>
    </source>
</reference>
<dbReference type="GO" id="GO:0003677">
    <property type="term" value="F:DNA binding"/>
    <property type="evidence" value="ECO:0007669"/>
    <property type="project" value="UniProtKB-KW"/>
</dbReference>
<dbReference type="Gene3D" id="1.10.10.10">
    <property type="entry name" value="Winged helix-like DNA-binding domain superfamily/Winged helix DNA-binding domain"/>
    <property type="match status" value="1"/>
</dbReference>
<dbReference type="InterPro" id="IPR004839">
    <property type="entry name" value="Aminotransferase_I/II_large"/>
</dbReference>
<feature type="domain" description="HTH gntR-type" evidence="6">
    <location>
        <begin position="27"/>
        <end position="95"/>
    </location>
</feature>
<dbReference type="PRINTS" id="PR00035">
    <property type="entry name" value="HTHGNTR"/>
</dbReference>
<dbReference type="RefSeq" id="WP_103461113.1">
    <property type="nucleotide sequence ID" value="NZ_PPXD01000020.1"/>
</dbReference>
<dbReference type="EMBL" id="PPXD01000020">
    <property type="protein sequence ID" value="POH64400.1"/>
    <property type="molecule type" value="Genomic_DNA"/>
</dbReference>
<dbReference type="CDD" id="cd07377">
    <property type="entry name" value="WHTH_GntR"/>
    <property type="match status" value="1"/>
</dbReference>
<accession>A0A2S3ZDJ8</accession>
<dbReference type="CDD" id="cd00609">
    <property type="entry name" value="AAT_like"/>
    <property type="match status" value="1"/>
</dbReference>
<keyword evidence="2" id="KW-0663">Pyridoxal phosphate</keyword>
<evidence type="ECO:0000313" key="8">
    <source>
        <dbReference type="Proteomes" id="UP000237340"/>
    </source>
</evidence>
<dbReference type="PANTHER" id="PTHR46577:SF1">
    <property type="entry name" value="HTH-TYPE TRANSCRIPTIONAL REGULATORY PROTEIN GABR"/>
    <property type="match status" value="1"/>
</dbReference>
<dbReference type="PANTHER" id="PTHR46577">
    <property type="entry name" value="HTH-TYPE TRANSCRIPTIONAL REGULATORY PROTEIN GABR"/>
    <property type="match status" value="1"/>
</dbReference>
<evidence type="ECO:0000256" key="1">
    <source>
        <dbReference type="ARBA" id="ARBA00005384"/>
    </source>
</evidence>
<keyword evidence="5" id="KW-0804">Transcription</keyword>
<keyword evidence="8" id="KW-1185">Reference proteome</keyword>
<dbReference type="Gene3D" id="3.40.640.10">
    <property type="entry name" value="Type I PLP-dependent aspartate aminotransferase-like (Major domain)"/>
    <property type="match status" value="1"/>
</dbReference>
<keyword evidence="3" id="KW-0805">Transcription regulation</keyword>
<protein>
    <submittedName>
        <fullName evidence="7">GntR family transcriptional regulator</fullName>
    </submittedName>
</protein>
<evidence type="ECO:0000313" key="7">
    <source>
        <dbReference type="EMBL" id="POH64400.1"/>
    </source>
</evidence>